<dbReference type="InterPro" id="IPR023296">
    <property type="entry name" value="Glyco_hydro_beta-prop_sf"/>
</dbReference>
<accession>A0ABT3G5F6</accession>
<keyword evidence="2" id="KW-0732">Signal</keyword>
<dbReference type="GO" id="GO:0016787">
    <property type="term" value="F:hydrolase activity"/>
    <property type="evidence" value="ECO:0007669"/>
    <property type="project" value="UniProtKB-KW"/>
</dbReference>
<comment type="similarity">
    <text evidence="1 5">Belongs to the glycosyl hydrolase 43 family.</text>
</comment>
<keyword evidence="7" id="KW-1185">Reference proteome</keyword>
<evidence type="ECO:0000256" key="2">
    <source>
        <dbReference type="ARBA" id="ARBA00022729"/>
    </source>
</evidence>
<evidence type="ECO:0000256" key="1">
    <source>
        <dbReference type="ARBA" id="ARBA00009865"/>
    </source>
</evidence>
<keyword evidence="4 5" id="KW-0326">Glycosidase</keyword>
<evidence type="ECO:0000256" key="4">
    <source>
        <dbReference type="ARBA" id="ARBA00023295"/>
    </source>
</evidence>
<dbReference type="PANTHER" id="PTHR43817:SF1">
    <property type="entry name" value="HYDROLASE, FAMILY 43, PUTATIVE (AFU_ORTHOLOGUE AFUA_3G01660)-RELATED"/>
    <property type="match status" value="1"/>
</dbReference>
<dbReference type="Gene3D" id="2.115.10.20">
    <property type="entry name" value="Glycosyl hydrolase domain, family 43"/>
    <property type="match status" value="1"/>
</dbReference>
<dbReference type="CDD" id="cd18820">
    <property type="entry name" value="GH43_LbAraf43-like"/>
    <property type="match status" value="1"/>
</dbReference>
<sequence length="322" mass="36514">MKHRLPVLVALGFLSQGEASDTFRNPINPSADPWIGYAEGKYHLATTQGDRVKLWSAKTIAGLKDAKPVTVWERGKGVWAAEFHYLPTRLGKRWFCYFTKTDGEDVDHRMYVAESKTHSITGPYGEAKLIKTDPKNEFYAIDGSVFEHGGKYYFMWAGHPGHRIFMSRMKDPFTLEGERVLIPASGFGCEEVREGPYILKHGKNLFLTYSACDTGKPDYKVGYLWMPEDKDPMKPASWTQEPEPLLERNDAGEVFGPGHHSFFKSPDGKEDWIAYHGKTVKEYTYRGRSTRVQKLEWDGDGFPKKIVPLPLEAEVAVPSGEK</sequence>
<gene>
    <name evidence="6" type="ORF">OJ996_16030</name>
</gene>
<dbReference type="PANTHER" id="PTHR43817">
    <property type="entry name" value="GLYCOSYL HYDROLASE"/>
    <property type="match status" value="1"/>
</dbReference>
<evidence type="ECO:0000256" key="3">
    <source>
        <dbReference type="ARBA" id="ARBA00022801"/>
    </source>
</evidence>
<proteinExistence type="inferred from homology"/>
<dbReference type="EMBL" id="JAPDDR010000008">
    <property type="protein sequence ID" value="MCW1915096.1"/>
    <property type="molecule type" value="Genomic_DNA"/>
</dbReference>
<dbReference type="InterPro" id="IPR006710">
    <property type="entry name" value="Glyco_hydro_43"/>
</dbReference>
<dbReference type="SUPFAM" id="SSF75005">
    <property type="entry name" value="Arabinanase/levansucrase/invertase"/>
    <property type="match status" value="1"/>
</dbReference>
<name>A0ABT3G5F6_9BACT</name>
<evidence type="ECO:0000313" key="6">
    <source>
        <dbReference type="EMBL" id="MCW1915096.1"/>
    </source>
</evidence>
<dbReference type="Proteomes" id="UP001165653">
    <property type="component" value="Unassembled WGS sequence"/>
</dbReference>
<protein>
    <submittedName>
        <fullName evidence="6">Glycoside hydrolase family 43 protein</fullName>
    </submittedName>
</protein>
<evidence type="ECO:0000256" key="5">
    <source>
        <dbReference type="RuleBase" id="RU361187"/>
    </source>
</evidence>
<dbReference type="RefSeq" id="WP_264514636.1">
    <property type="nucleotide sequence ID" value="NZ_JAPDDR010000008.1"/>
</dbReference>
<evidence type="ECO:0000313" key="7">
    <source>
        <dbReference type="Proteomes" id="UP001165653"/>
    </source>
</evidence>
<comment type="caution">
    <text evidence="6">The sequence shown here is derived from an EMBL/GenBank/DDBJ whole genome shotgun (WGS) entry which is preliminary data.</text>
</comment>
<dbReference type="Pfam" id="PF04616">
    <property type="entry name" value="Glyco_hydro_43"/>
    <property type="match status" value="1"/>
</dbReference>
<organism evidence="6 7">
    <name type="scientific">Luteolibacter rhizosphaerae</name>
    <dbReference type="NCBI Taxonomy" id="2989719"/>
    <lineage>
        <taxon>Bacteria</taxon>
        <taxon>Pseudomonadati</taxon>
        <taxon>Verrucomicrobiota</taxon>
        <taxon>Verrucomicrobiia</taxon>
        <taxon>Verrucomicrobiales</taxon>
        <taxon>Verrucomicrobiaceae</taxon>
        <taxon>Luteolibacter</taxon>
    </lineage>
</organism>
<reference evidence="6" key="1">
    <citation type="submission" date="2022-10" db="EMBL/GenBank/DDBJ databases">
        <title>Luteolibacter sp. GHJ8, whole genome shotgun sequencing project.</title>
        <authorList>
            <person name="Zhao G."/>
            <person name="Shen L."/>
        </authorList>
    </citation>
    <scope>NUCLEOTIDE SEQUENCE</scope>
    <source>
        <strain evidence="6">GHJ8</strain>
    </source>
</reference>
<keyword evidence="3 5" id="KW-0378">Hydrolase</keyword>